<organism evidence="1 2">
    <name type="scientific">Lentzea waywayandensis</name>
    <dbReference type="NCBI Taxonomy" id="84724"/>
    <lineage>
        <taxon>Bacteria</taxon>
        <taxon>Bacillati</taxon>
        <taxon>Actinomycetota</taxon>
        <taxon>Actinomycetes</taxon>
        <taxon>Pseudonocardiales</taxon>
        <taxon>Pseudonocardiaceae</taxon>
        <taxon>Lentzea</taxon>
    </lineage>
</organism>
<protein>
    <submittedName>
        <fullName evidence="1">Uncharacterized protein</fullName>
    </submittedName>
</protein>
<dbReference type="RefSeq" id="WP_177320737.1">
    <property type="nucleotide sequence ID" value="NZ_FOYL01000011.1"/>
</dbReference>
<proteinExistence type="predicted"/>
<dbReference type="AlphaFoldDB" id="A0A1I6FBJ1"/>
<dbReference type="EMBL" id="FOYL01000011">
    <property type="protein sequence ID" value="SFR27359.1"/>
    <property type="molecule type" value="Genomic_DNA"/>
</dbReference>
<evidence type="ECO:0000313" key="2">
    <source>
        <dbReference type="Proteomes" id="UP000198583"/>
    </source>
</evidence>
<keyword evidence="2" id="KW-1185">Reference proteome</keyword>
<evidence type="ECO:0000313" key="1">
    <source>
        <dbReference type="EMBL" id="SFR27359.1"/>
    </source>
</evidence>
<dbReference type="Proteomes" id="UP000198583">
    <property type="component" value="Unassembled WGS sequence"/>
</dbReference>
<gene>
    <name evidence="1" type="ORF">SAMN04488564_11113</name>
</gene>
<sequence length="82" mass="8860">MTTPGERHPATEGLLGSGYVVTVVRSSTPIEAHLGDDDLIYVTLPGSPCPVLIGFLPRGAENFSSMLSEQLRALADRQEQHR</sequence>
<name>A0A1I6FBJ1_9PSEU</name>
<reference evidence="2" key="1">
    <citation type="submission" date="2016-10" db="EMBL/GenBank/DDBJ databases">
        <authorList>
            <person name="Varghese N."/>
            <person name="Submissions S."/>
        </authorList>
    </citation>
    <scope>NUCLEOTIDE SEQUENCE [LARGE SCALE GENOMIC DNA]</scope>
    <source>
        <strain evidence="2">DSM 44232</strain>
    </source>
</reference>
<accession>A0A1I6FBJ1</accession>